<proteinExistence type="predicted"/>
<dbReference type="EMBL" id="CP022515">
    <property type="protein sequence ID" value="ASO04622.1"/>
    <property type="molecule type" value="Genomic_DNA"/>
</dbReference>
<feature type="signal peptide" evidence="1">
    <location>
        <begin position="1"/>
        <end position="21"/>
    </location>
</feature>
<dbReference type="Proteomes" id="UP000204551">
    <property type="component" value="Chromosome"/>
</dbReference>
<feature type="chain" id="PRO_5012239858" description="HEAT repeat domain-containing protein" evidence="1">
    <location>
        <begin position="22"/>
        <end position="319"/>
    </location>
</feature>
<reference evidence="2 3" key="1">
    <citation type="submission" date="2017-07" db="EMBL/GenBank/DDBJ databases">
        <title>Genome Sequence of Arenibacter algicola Strain SMS7 Isolated from a culture of the Diatom Skeletonema marinoi.</title>
        <authorList>
            <person name="Topel M."/>
            <person name="Pinder M.I.M."/>
            <person name="Johansson O.N."/>
            <person name="Kourtchenko O."/>
            <person name="Godhe A."/>
            <person name="Clarke A.K."/>
        </authorList>
    </citation>
    <scope>NUCLEOTIDE SEQUENCE [LARGE SCALE GENOMIC DNA]</scope>
    <source>
        <strain evidence="2 3">SMS7</strain>
    </source>
</reference>
<evidence type="ECO:0000313" key="3">
    <source>
        <dbReference type="Proteomes" id="UP000204551"/>
    </source>
</evidence>
<accession>A0A221UTH8</accession>
<evidence type="ECO:0000256" key="1">
    <source>
        <dbReference type="SAM" id="SignalP"/>
    </source>
</evidence>
<dbReference type="KEGG" id="aalg:AREALGSMS7_01147"/>
<gene>
    <name evidence="2" type="ORF">AREALGSMS7_01147</name>
</gene>
<organism evidence="2 3">
    <name type="scientific">Arenibacter algicola</name>
    <dbReference type="NCBI Taxonomy" id="616991"/>
    <lineage>
        <taxon>Bacteria</taxon>
        <taxon>Pseudomonadati</taxon>
        <taxon>Bacteroidota</taxon>
        <taxon>Flavobacteriia</taxon>
        <taxon>Flavobacteriales</taxon>
        <taxon>Flavobacteriaceae</taxon>
        <taxon>Arenibacter</taxon>
    </lineage>
</organism>
<keyword evidence="1" id="KW-0732">Signal</keyword>
<protein>
    <recommendedName>
        <fullName evidence="4">HEAT repeat domain-containing protein</fullName>
    </recommendedName>
</protein>
<evidence type="ECO:0008006" key="4">
    <source>
        <dbReference type="Google" id="ProtNLM"/>
    </source>
</evidence>
<name>A0A221UTH8_9FLAO</name>
<sequence>MGLLKMVRATALILISAPIFSCQMHQKPIVSKSVVKTAKDKLQYALENSAQWEKVHAAEYILNLDYSNNVHDIFVEEEKQNRNEPYYRIGIWRVLNQAATATEEKKRWLDSISSVFEKYTYIDRVHAAESLAKLKVSPNTISFKVTDSILKSAHNPLWGYTYWGTAYTSEADMPKVKKKFMDIILKSDEPTSIKRIALYALYKMKDISVQNWDLLISRTLKEATNSPLYTSLLTCTLANTPADSLLSSRVLQCREMLNKQLYSLKNNELAAALAVYQDIATEEDLPFLISYMEKGIDEENTEITMAAANAILGLDSEER</sequence>
<dbReference type="RefSeq" id="WP_093977578.1">
    <property type="nucleotide sequence ID" value="NZ_CP022515.1"/>
</dbReference>
<dbReference type="AlphaFoldDB" id="A0A221UTH8"/>
<evidence type="ECO:0000313" key="2">
    <source>
        <dbReference type="EMBL" id="ASO04622.1"/>
    </source>
</evidence>